<evidence type="ECO:0000313" key="1">
    <source>
        <dbReference type="Proteomes" id="UP000694844"/>
    </source>
</evidence>
<accession>A0A8B8CU19</accession>
<dbReference type="KEGG" id="cvn:111121650"/>
<proteinExistence type="predicted"/>
<dbReference type="GO" id="GO:0005654">
    <property type="term" value="C:nucleoplasm"/>
    <property type="evidence" value="ECO:0007669"/>
    <property type="project" value="TreeGrafter"/>
</dbReference>
<dbReference type="PANTHER" id="PTHR31278">
    <property type="entry name" value="CHCHD1"/>
    <property type="match status" value="1"/>
</dbReference>
<dbReference type="GO" id="GO:0003723">
    <property type="term" value="F:RNA binding"/>
    <property type="evidence" value="ECO:0007669"/>
    <property type="project" value="TreeGrafter"/>
</dbReference>
<dbReference type="GO" id="GO:0032543">
    <property type="term" value="P:mitochondrial translation"/>
    <property type="evidence" value="ECO:0007669"/>
    <property type="project" value="InterPro"/>
</dbReference>
<sequence>MPNLTHILFRRPAPFHKKGQIPRAPKARIAGVPVLRNQIGTKDTKGFSGHCNTEMQNMLSCLKKEAFVEAGCDAEILSYNTCIKKAIESERIAKKNKFEYRPMEDGRMGQRIPAPAINKVMARTPIAKYKSFKNVK</sequence>
<organism evidence="1 2">
    <name type="scientific">Crassostrea virginica</name>
    <name type="common">Eastern oyster</name>
    <dbReference type="NCBI Taxonomy" id="6565"/>
    <lineage>
        <taxon>Eukaryota</taxon>
        <taxon>Metazoa</taxon>
        <taxon>Spiralia</taxon>
        <taxon>Lophotrochozoa</taxon>
        <taxon>Mollusca</taxon>
        <taxon>Bivalvia</taxon>
        <taxon>Autobranchia</taxon>
        <taxon>Pteriomorphia</taxon>
        <taxon>Ostreida</taxon>
        <taxon>Ostreoidea</taxon>
        <taxon>Ostreidae</taxon>
        <taxon>Crassostrea</taxon>
    </lineage>
</organism>
<dbReference type="AlphaFoldDB" id="A0A8B8CU19"/>
<reference evidence="2" key="1">
    <citation type="submission" date="2025-08" db="UniProtKB">
        <authorList>
            <consortium name="RefSeq"/>
        </authorList>
    </citation>
    <scope>IDENTIFICATION</scope>
    <source>
        <tissue evidence="2">Whole sample</tissue>
    </source>
</reference>
<dbReference type="PANTHER" id="PTHR31278:SF2">
    <property type="entry name" value="SMALL RIBOSOMAL SUBUNIT PROTEIN MS37"/>
    <property type="match status" value="1"/>
</dbReference>
<dbReference type="OrthoDB" id="6132100at2759"/>
<name>A0A8B8CU19_CRAVI</name>
<dbReference type="InterPro" id="IPR033620">
    <property type="entry name" value="Ribosomal_mS37_met"/>
</dbReference>
<dbReference type="RefSeq" id="XP_022318714.1">
    <property type="nucleotide sequence ID" value="XM_022463006.1"/>
</dbReference>
<protein>
    <submittedName>
        <fullName evidence="2">Uncharacterized protein LOC111121650</fullName>
    </submittedName>
</protein>
<evidence type="ECO:0000313" key="2">
    <source>
        <dbReference type="RefSeq" id="XP_022318714.1"/>
    </source>
</evidence>
<dbReference type="InterPro" id="IPR009069">
    <property type="entry name" value="Cys_alpha_HP_mot_SF"/>
</dbReference>
<dbReference type="Proteomes" id="UP000694844">
    <property type="component" value="Chromosome 2"/>
</dbReference>
<dbReference type="GO" id="GO:0005761">
    <property type="term" value="C:mitochondrial ribosome"/>
    <property type="evidence" value="ECO:0007669"/>
    <property type="project" value="InterPro"/>
</dbReference>
<keyword evidence="1" id="KW-1185">Reference proteome</keyword>
<dbReference type="SUPFAM" id="SSF47072">
    <property type="entry name" value="Cysteine alpha-hairpin motif"/>
    <property type="match status" value="1"/>
</dbReference>
<gene>
    <name evidence="2" type="primary">LOC111121650</name>
</gene>
<dbReference type="GeneID" id="111121650"/>